<comment type="caution">
    <text evidence="7">The sequence shown here is derived from an EMBL/GenBank/DDBJ whole genome shotgun (WGS) entry which is preliminary data.</text>
</comment>
<dbReference type="PANTHER" id="PTHR43046">
    <property type="entry name" value="GDP-MANNOSE MANNOSYL HYDROLASE"/>
    <property type="match status" value="1"/>
</dbReference>
<keyword evidence="4" id="KW-0460">Magnesium</keyword>
<dbReference type="Proteomes" id="UP001320766">
    <property type="component" value="Unassembled WGS sequence"/>
</dbReference>
<sequence length="167" mass="18131">MTNHPASNRRPTFIEPEIYYAQLAAVHVATGALITDPAGRVLIVKPNYRPHWLIPGGMADDGEPPHEACARELKEELGVHVGIERLLVVDWAPAYGARTRPILYLLFDAGDLPDARIRLQHDELDDYAFVDPEKAEAHLAPGVAARVPAALKARTTGTTIYLPGAGG</sequence>
<dbReference type="InterPro" id="IPR015797">
    <property type="entry name" value="NUDIX_hydrolase-like_dom_sf"/>
</dbReference>
<comment type="cofactor">
    <cofactor evidence="1">
        <name>Mg(2+)</name>
        <dbReference type="ChEBI" id="CHEBI:18420"/>
    </cofactor>
</comment>
<dbReference type="SUPFAM" id="SSF55811">
    <property type="entry name" value="Nudix"/>
    <property type="match status" value="1"/>
</dbReference>
<gene>
    <name evidence="7" type="ORF">HD595_001688</name>
</gene>
<keyword evidence="3 5" id="KW-0378">Hydrolase</keyword>
<dbReference type="InterPro" id="IPR000086">
    <property type="entry name" value="NUDIX_hydrolase_dom"/>
</dbReference>
<dbReference type="InterPro" id="IPR020476">
    <property type="entry name" value="Nudix_hydrolase"/>
</dbReference>
<evidence type="ECO:0000259" key="6">
    <source>
        <dbReference type="PROSITE" id="PS51462"/>
    </source>
</evidence>
<dbReference type="Gene3D" id="3.90.79.10">
    <property type="entry name" value="Nucleoside Triphosphate Pyrophosphohydrolase"/>
    <property type="match status" value="1"/>
</dbReference>
<accession>A0ABT1JUZ2</accession>
<dbReference type="PRINTS" id="PR00502">
    <property type="entry name" value="NUDIXFAMILY"/>
</dbReference>
<keyword evidence="8" id="KW-1185">Reference proteome</keyword>
<dbReference type="Pfam" id="PF00293">
    <property type="entry name" value="NUDIX"/>
    <property type="match status" value="1"/>
</dbReference>
<reference evidence="7 8" key="1">
    <citation type="submission" date="2022-06" db="EMBL/GenBank/DDBJ databases">
        <title>Sequencing the genomes of 1000 actinobacteria strains.</title>
        <authorList>
            <person name="Klenk H.-P."/>
        </authorList>
    </citation>
    <scope>NUCLEOTIDE SEQUENCE [LARGE SCALE GENOMIC DNA]</scope>
    <source>
        <strain evidence="7 8">DSM 44170</strain>
    </source>
</reference>
<feature type="domain" description="Nudix hydrolase" evidence="6">
    <location>
        <begin position="25"/>
        <end position="152"/>
    </location>
</feature>
<protein>
    <submittedName>
        <fullName evidence="7">8-oxo-dGTP pyrophosphatase MutT (NUDIX family)</fullName>
    </submittedName>
</protein>
<proteinExistence type="inferred from homology"/>
<dbReference type="InterPro" id="IPR020084">
    <property type="entry name" value="NUDIX_hydrolase_CS"/>
</dbReference>
<evidence type="ECO:0000313" key="7">
    <source>
        <dbReference type="EMBL" id="MCP2345566.1"/>
    </source>
</evidence>
<name>A0ABT1JUZ2_9ACTN</name>
<dbReference type="PROSITE" id="PS00893">
    <property type="entry name" value="NUDIX_BOX"/>
    <property type="match status" value="1"/>
</dbReference>
<evidence type="ECO:0000256" key="3">
    <source>
        <dbReference type="ARBA" id="ARBA00022801"/>
    </source>
</evidence>
<dbReference type="PANTHER" id="PTHR43046:SF12">
    <property type="entry name" value="GDP-MANNOSE MANNOSYL HYDROLASE"/>
    <property type="match status" value="1"/>
</dbReference>
<evidence type="ECO:0000256" key="4">
    <source>
        <dbReference type="ARBA" id="ARBA00022842"/>
    </source>
</evidence>
<evidence type="ECO:0000313" key="8">
    <source>
        <dbReference type="Proteomes" id="UP001320766"/>
    </source>
</evidence>
<evidence type="ECO:0000256" key="2">
    <source>
        <dbReference type="ARBA" id="ARBA00005582"/>
    </source>
</evidence>
<dbReference type="RefSeq" id="WP_253767235.1">
    <property type="nucleotide sequence ID" value="NZ_BAAAVE010000019.1"/>
</dbReference>
<dbReference type="EMBL" id="JAMZEC010000001">
    <property type="protein sequence ID" value="MCP2345566.1"/>
    <property type="molecule type" value="Genomic_DNA"/>
</dbReference>
<organism evidence="7 8">
    <name type="scientific">Nonomuraea roseoviolacea subsp. carminata</name>
    <dbReference type="NCBI Taxonomy" id="160689"/>
    <lineage>
        <taxon>Bacteria</taxon>
        <taxon>Bacillati</taxon>
        <taxon>Actinomycetota</taxon>
        <taxon>Actinomycetes</taxon>
        <taxon>Streptosporangiales</taxon>
        <taxon>Streptosporangiaceae</taxon>
        <taxon>Nonomuraea</taxon>
    </lineage>
</organism>
<evidence type="ECO:0000256" key="5">
    <source>
        <dbReference type="RuleBase" id="RU003476"/>
    </source>
</evidence>
<dbReference type="CDD" id="cd18876">
    <property type="entry name" value="NUDIX_Hydrolase"/>
    <property type="match status" value="1"/>
</dbReference>
<comment type="similarity">
    <text evidence="2 5">Belongs to the Nudix hydrolase family.</text>
</comment>
<evidence type="ECO:0000256" key="1">
    <source>
        <dbReference type="ARBA" id="ARBA00001946"/>
    </source>
</evidence>
<dbReference type="PROSITE" id="PS51462">
    <property type="entry name" value="NUDIX"/>
    <property type="match status" value="1"/>
</dbReference>